<dbReference type="EMBL" id="KP455987">
    <property type="protein sequence ID" value="AKL78908.1"/>
    <property type="molecule type" value="Genomic_DNA"/>
</dbReference>
<organism evidence="1">
    <name type="scientific">Monomorphina parapyrum</name>
    <dbReference type="NCBI Taxonomy" id="1664066"/>
    <lineage>
        <taxon>Eukaryota</taxon>
        <taxon>Discoba</taxon>
        <taxon>Euglenozoa</taxon>
        <taxon>Euglenida</taxon>
        <taxon>Spirocuta</taxon>
        <taxon>Euglenophyceae</taxon>
        <taxon>Euglenales</taxon>
        <taxon>Euglenaceae</taxon>
        <taxon>Monomorphina</taxon>
    </lineage>
</organism>
<gene>
    <name evidence="1" type="primary">mat2</name>
</gene>
<dbReference type="AlphaFoldDB" id="A0A0G3VI43"/>
<keyword evidence="1" id="KW-0150">Chloroplast</keyword>
<dbReference type="RefSeq" id="YP_009145434.1">
    <property type="nucleotide sequence ID" value="NC_027287.1"/>
</dbReference>
<dbReference type="GO" id="GO:0005739">
    <property type="term" value="C:mitochondrion"/>
    <property type="evidence" value="ECO:0007669"/>
    <property type="project" value="TreeGrafter"/>
</dbReference>
<geneLocation type="chloroplast" evidence="1"/>
<proteinExistence type="predicted"/>
<accession>A0A0G3VI43</accession>
<protein>
    <submittedName>
        <fullName evidence="1">Maturase</fullName>
    </submittedName>
</protein>
<keyword evidence="1" id="KW-0934">Plastid</keyword>
<dbReference type="GeneID" id="24571338"/>
<dbReference type="PANTHER" id="PTHR33642:SF4">
    <property type="entry name" value="COX1_OXI3 INTRON 1 PROTEIN-RELATED"/>
    <property type="match status" value="1"/>
</dbReference>
<dbReference type="PANTHER" id="PTHR33642">
    <property type="entry name" value="COX1/OXI3 INTRON 1 PROTEIN-RELATED"/>
    <property type="match status" value="1"/>
</dbReference>
<reference evidence="1" key="1">
    <citation type="journal article" date="2015" name="J. Eukaryot. Microbiol.">
        <title>Chloroplast Genome Evolution in the Euglenaceae.</title>
        <authorList>
            <person name="Bennett M.S."/>
            <person name="Triemer R.E."/>
        </authorList>
    </citation>
    <scope>NUCLEOTIDE SEQUENCE</scope>
    <source>
        <strain evidence="1">UTEX 2354</strain>
    </source>
</reference>
<dbReference type="GO" id="GO:0003964">
    <property type="term" value="F:RNA-directed DNA polymerase activity"/>
    <property type="evidence" value="ECO:0007669"/>
    <property type="project" value="TreeGrafter"/>
</dbReference>
<dbReference type="GO" id="GO:0006315">
    <property type="term" value="P:homing of group II introns"/>
    <property type="evidence" value="ECO:0007669"/>
    <property type="project" value="TreeGrafter"/>
</dbReference>
<name>A0A0G3VI43_9EUGL</name>
<sequence>MILGFFISKSAMSPELLFYSWNDLKFNSKFFFNTDLDKKLLNPISKKWFYKTSLLIRSGKFVYQKKTSKNLSSLSNLKFKIIENAFLKLIEPCFKSLFFDPKLSLIEYLRNFSFNLLNLSKFFDIKYREFPSDIDCKTKNFFVKKVLSTNKLLQKKFDFYSYNTVHNSIKNMGTWDTDVDYFIKLDILRVFGNLNRNRLKNIFCKIIQETFFWQEIEKMINSNNINICSNDIYLTNDNNSFSFLSRFLLNLYLAELDIYVNSIISGFNNRLNIFFETSNIYLSGNSKSLLSEFIPLKLENLLSSKKSLKNINVLLYQTIESNFTRILPNSRTRFFVIKIFYTRFLHHGLIAIKSSLEFTRSFSNNLINFIRTNLHFDFTESLILSSIDKNLFFLGFNVRKKSFDFKSSSFLPLKKSFLTKLDFRLLRFKKKINSLFFDRFKLELSSHIFKILKTKNLSSSSYKESVLWTYLFQLESVRSSQMNNFIGSFDSISLLTNNIFSSLKVRTSSSTTYYKYSLKIYNTKLKFLLNEISSKTPSFINASLYPLDFKLISLVRDFEKNIFILNEKLTQQDLNFRRSDLSFVNASSSSFYTNLQNKVLFRLKNLYKKNFTKKDNFCRNSSLLVLVPTKFCFEKFRILGFVHPSKNRAWGNPNYLSFEDNYIIKSFGYLSFCIITWFRCTNNFTQAKLLVEVIRQSCFLTLCRKHNKGKSWVYSVYTPDLLLVRKFFGKRSFFPSRKLLSNLRKKYILGYNCFMNEKIFLID</sequence>
<evidence type="ECO:0000313" key="1">
    <source>
        <dbReference type="EMBL" id="AKL78908.1"/>
    </source>
</evidence>
<dbReference type="GO" id="GO:0090615">
    <property type="term" value="P:mitochondrial mRNA processing"/>
    <property type="evidence" value="ECO:0007669"/>
    <property type="project" value="TreeGrafter"/>
</dbReference>